<feature type="compositionally biased region" description="Basic and acidic residues" evidence="1">
    <location>
        <begin position="1"/>
        <end position="12"/>
    </location>
</feature>
<accession>A0ABV5YIE7</accession>
<sequence length="292" mass="31169">MGLRDRVGDARRAASAGLDKGREAAGAGLDKGRDAANAGREKAASLDKEAVQSAGRNAVATARQADDWVLNQLKSVRPPALPLAETWKLSIGGIVAAHPKAPRLTGRLLAPLDRLGAIEIGPDEIGFDGDTVAWGKVTEIRTRSLAELAVGAVWDFAIDDLRTRLPPVPGRKWAVTKVLQVLLAMTVDLEEQIEAAEEEDAPQHVACEIVHRGRIQRNKQSTTGLFSALALCTLPQVGEALAAAAAERGVPVVPAEPYKHVSANERVLKVRRQREALAAQAHELESAEDEEA</sequence>
<name>A0ABV5YIE7_9ACTN</name>
<organism evidence="2 3">
    <name type="scientific">Actinoallomurus acaciae</name>
    <dbReference type="NCBI Taxonomy" id="502577"/>
    <lineage>
        <taxon>Bacteria</taxon>
        <taxon>Bacillati</taxon>
        <taxon>Actinomycetota</taxon>
        <taxon>Actinomycetes</taxon>
        <taxon>Streptosporangiales</taxon>
        <taxon>Thermomonosporaceae</taxon>
        <taxon>Actinoallomurus</taxon>
    </lineage>
</organism>
<evidence type="ECO:0000313" key="2">
    <source>
        <dbReference type="EMBL" id="MFB9833792.1"/>
    </source>
</evidence>
<dbReference type="Proteomes" id="UP001589627">
    <property type="component" value="Unassembled WGS sequence"/>
</dbReference>
<dbReference type="EMBL" id="JBHLZP010000105">
    <property type="protein sequence ID" value="MFB9833792.1"/>
    <property type="molecule type" value="Genomic_DNA"/>
</dbReference>
<feature type="region of interest" description="Disordered" evidence="1">
    <location>
        <begin position="1"/>
        <end position="50"/>
    </location>
</feature>
<gene>
    <name evidence="2" type="ORF">ACFFNX_16510</name>
</gene>
<evidence type="ECO:0000313" key="3">
    <source>
        <dbReference type="Proteomes" id="UP001589627"/>
    </source>
</evidence>
<keyword evidence="3" id="KW-1185">Reference proteome</keyword>
<comment type="caution">
    <text evidence="2">The sequence shown here is derived from an EMBL/GenBank/DDBJ whole genome shotgun (WGS) entry which is preliminary data.</text>
</comment>
<dbReference type="RefSeq" id="WP_378202119.1">
    <property type="nucleotide sequence ID" value="NZ_JBHLZP010000105.1"/>
</dbReference>
<reference evidence="2 3" key="1">
    <citation type="submission" date="2024-09" db="EMBL/GenBank/DDBJ databases">
        <authorList>
            <person name="Sun Q."/>
            <person name="Mori K."/>
        </authorList>
    </citation>
    <scope>NUCLEOTIDE SEQUENCE [LARGE SCALE GENOMIC DNA]</scope>
    <source>
        <strain evidence="2 3">TBRC 0563</strain>
    </source>
</reference>
<proteinExistence type="predicted"/>
<protein>
    <submittedName>
        <fullName evidence="2">Uncharacterized protein</fullName>
    </submittedName>
</protein>
<feature type="compositionally biased region" description="Basic and acidic residues" evidence="1">
    <location>
        <begin position="30"/>
        <end position="50"/>
    </location>
</feature>
<evidence type="ECO:0000256" key="1">
    <source>
        <dbReference type="SAM" id="MobiDB-lite"/>
    </source>
</evidence>